<protein>
    <submittedName>
        <fullName evidence="1">Uncharacterized protein</fullName>
    </submittedName>
</protein>
<name>A0A0F9IYA3_9ZZZZ</name>
<organism evidence="1">
    <name type="scientific">marine sediment metagenome</name>
    <dbReference type="NCBI Taxonomy" id="412755"/>
    <lineage>
        <taxon>unclassified sequences</taxon>
        <taxon>metagenomes</taxon>
        <taxon>ecological metagenomes</taxon>
    </lineage>
</organism>
<evidence type="ECO:0000313" key="1">
    <source>
        <dbReference type="EMBL" id="KKL98655.1"/>
    </source>
</evidence>
<dbReference type="AlphaFoldDB" id="A0A0F9IYA3"/>
<reference evidence="1" key="1">
    <citation type="journal article" date="2015" name="Nature">
        <title>Complex archaea that bridge the gap between prokaryotes and eukaryotes.</title>
        <authorList>
            <person name="Spang A."/>
            <person name="Saw J.H."/>
            <person name="Jorgensen S.L."/>
            <person name="Zaremba-Niedzwiedzka K."/>
            <person name="Martijn J."/>
            <person name="Lind A.E."/>
            <person name="van Eijk R."/>
            <person name="Schleper C."/>
            <person name="Guy L."/>
            <person name="Ettema T.J."/>
        </authorList>
    </citation>
    <scope>NUCLEOTIDE SEQUENCE</scope>
</reference>
<sequence length="150" mass="17303">MSTELNPGQIWKPNKEGALYELKDSEAIILLSRDRDIDDRQMYWTVGVFHFVIDGHFDGACQIKLHDKEIVDNATFIGNLPGMICLLSLQRKEDEELIVDVSKPPIPPPLVTMRNGLFGSGETRKSKELTIQWEYYINKYGYELRKNDNN</sequence>
<comment type="caution">
    <text evidence="1">The sequence shown here is derived from an EMBL/GenBank/DDBJ whole genome shotgun (WGS) entry which is preliminary data.</text>
</comment>
<gene>
    <name evidence="1" type="ORF">LCGC14_1822250</name>
</gene>
<accession>A0A0F9IYA3</accession>
<dbReference type="EMBL" id="LAZR01017862">
    <property type="protein sequence ID" value="KKL98655.1"/>
    <property type="molecule type" value="Genomic_DNA"/>
</dbReference>
<proteinExistence type="predicted"/>